<dbReference type="SUPFAM" id="SSF51735">
    <property type="entry name" value="NAD(P)-binding Rossmann-fold domains"/>
    <property type="match status" value="1"/>
</dbReference>
<keyword evidence="3" id="KW-1185">Reference proteome</keyword>
<sequence>MKSAELDKNLPLKLPPAEGLELGGTNITVIGGTGGIGRALSRRLASNGAQVIVVGQAFRDQNVPGISFVKADLSSIKEAKRVAAELPVESADIVIFTTGIMAGPKREVTAEGIERDLAVSYLNRFAMLDEIAPRQGKDRAQSGVKPRVFIMGFPGTDQKAVVEDLNSERAYKRFSAHSNTVAGNEVLVLQAAKRYPRIDFFGLNPGFVKTNIRANLFGSRALLGVMEWLTGFMTIAPETYADRMAPLLVSRELEGRSGAMFNNKAQAILASPSAKDPKHAEALTAASLQLVARAISSQAKGG</sequence>
<name>A0A1C3XFL6_9BRAD</name>
<dbReference type="InterPro" id="IPR036291">
    <property type="entry name" value="NAD(P)-bd_dom_sf"/>
</dbReference>
<dbReference type="EMBL" id="FMAI01000015">
    <property type="protein sequence ID" value="SCB51063.1"/>
    <property type="molecule type" value="Genomic_DNA"/>
</dbReference>
<dbReference type="AlphaFoldDB" id="A0A1C3XFL6"/>
<protein>
    <submittedName>
        <fullName evidence="2">NAD(P)-dependent dehydrogenase, short-chain alcohol dehydrogenase family</fullName>
    </submittedName>
</protein>
<dbReference type="Gene3D" id="3.40.50.720">
    <property type="entry name" value="NAD(P)-binding Rossmann-like Domain"/>
    <property type="match status" value="1"/>
</dbReference>
<dbReference type="PANTHER" id="PTHR47534">
    <property type="entry name" value="YALI0E05731P"/>
    <property type="match status" value="1"/>
</dbReference>
<gene>
    <name evidence="2" type="ORF">GA0061098_101559</name>
</gene>
<accession>A0A1C3XFL6</accession>
<reference evidence="3" key="1">
    <citation type="submission" date="2016-08" db="EMBL/GenBank/DDBJ databases">
        <authorList>
            <person name="Varghese N."/>
            <person name="Submissions Spin"/>
        </authorList>
    </citation>
    <scope>NUCLEOTIDE SEQUENCE [LARGE SCALE GENOMIC DNA]</scope>
    <source>
        <strain evidence="3">ERR11</strain>
    </source>
</reference>
<dbReference type="InterPro" id="IPR052228">
    <property type="entry name" value="Sec_Metab_Biosynth_Oxidored"/>
</dbReference>
<dbReference type="Proteomes" id="UP000199184">
    <property type="component" value="Unassembled WGS sequence"/>
</dbReference>
<dbReference type="PANTHER" id="PTHR47534:SF3">
    <property type="entry name" value="ALCOHOL DEHYDROGENASE-LIKE C-TERMINAL DOMAIN-CONTAINING PROTEIN"/>
    <property type="match status" value="1"/>
</dbReference>
<evidence type="ECO:0000313" key="3">
    <source>
        <dbReference type="Proteomes" id="UP000199184"/>
    </source>
</evidence>
<dbReference type="InterPro" id="IPR002347">
    <property type="entry name" value="SDR_fam"/>
</dbReference>
<evidence type="ECO:0000313" key="2">
    <source>
        <dbReference type="EMBL" id="SCB51063.1"/>
    </source>
</evidence>
<dbReference type="GO" id="GO:0016491">
    <property type="term" value="F:oxidoreductase activity"/>
    <property type="evidence" value="ECO:0007669"/>
    <property type="project" value="UniProtKB-KW"/>
</dbReference>
<dbReference type="Pfam" id="PF00106">
    <property type="entry name" value="adh_short"/>
    <property type="match status" value="1"/>
</dbReference>
<evidence type="ECO:0000256" key="1">
    <source>
        <dbReference type="ARBA" id="ARBA00023002"/>
    </source>
</evidence>
<organism evidence="2 3">
    <name type="scientific">Bradyrhizobium shewense</name>
    <dbReference type="NCBI Taxonomy" id="1761772"/>
    <lineage>
        <taxon>Bacteria</taxon>
        <taxon>Pseudomonadati</taxon>
        <taxon>Pseudomonadota</taxon>
        <taxon>Alphaproteobacteria</taxon>
        <taxon>Hyphomicrobiales</taxon>
        <taxon>Nitrobacteraceae</taxon>
        <taxon>Bradyrhizobium</taxon>
    </lineage>
</organism>
<keyword evidence="1" id="KW-0560">Oxidoreductase</keyword>
<proteinExistence type="predicted"/>